<evidence type="ECO:0000313" key="3">
    <source>
        <dbReference type="Proteomes" id="UP000708576"/>
    </source>
</evidence>
<dbReference type="SMART" id="SM00850">
    <property type="entry name" value="LytTR"/>
    <property type="match status" value="1"/>
</dbReference>
<reference evidence="2 3" key="1">
    <citation type="journal article" date="2015" name="Int. J. Syst. Evol. Microbiol.">
        <title>Carboxylicivirga linearis sp. nov., isolated from a sea cucumber culture pond.</title>
        <authorList>
            <person name="Wang F.Q."/>
            <person name="Zhou Y.X."/>
            <person name="Lin X.Z."/>
            <person name="Chen G.J."/>
            <person name="Du Z.J."/>
        </authorList>
    </citation>
    <scope>NUCLEOTIDE SEQUENCE [LARGE SCALE GENOMIC DNA]</scope>
    <source>
        <strain evidence="2 3">FB218</strain>
    </source>
</reference>
<dbReference type="RefSeq" id="WP_212215951.1">
    <property type="nucleotide sequence ID" value="NZ_JAGUCO010000006.1"/>
</dbReference>
<dbReference type="EMBL" id="JAGUCO010000006">
    <property type="protein sequence ID" value="MBS2098707.1"/>
    <property type="molecule type" value="Genomic_DNA"/>
</dbReference>
<dbReference type="Gene3D" id="2.40.50.1020">
    <property type="entry name" value="LytTr DNA-binding domain"/>
    <property type="match status" value="1"/>
</dbReference>
<comment type="caution">
    <text evidence="2">The sequence shown here is derived from an EMBL/GenBank/DDBJ whole genome shotgun (WGS) entry which is preliminary data.</text>
</comment>
<evidence type="ECO:0000313" key="2">
    <source>
        <dbReference type="EMBL" id="MBS2098707.1"/>
    </source>
</evidence>
<accession>A0ABS5JUX3</accession>
<protein>
    <submittedName>
        <fullName evidence="2">LytTR family transcriptional regulator</fullName>
    </submittedName>
</protein>
<evidence type="ECO:0000259" key="1">
    <source>
        <dbReference type="SMART" id="SM00850"/>
    </source>
</evidence>
<sequence length="114" mass="13428">MMNSSLILNCTQQYRKINLTEVCHMYYIDGVITIELHDEEKILCCMALKEIEDKLPQEFVKINRNTIINVLFLVAFYKHTPKVTMENGRSFTVSRRNISMLVKKIKQHYLTVNS</sequence>
<name>A0ABS5JUX3_9BACT</name>
<dbReference type="Pfam" id="PF04397">
    <property type="entry name" value="LytTR"/>
    <property type="match status" value="1"/>
</dbReference>
<keyword evidence="3" id="KW-1185">Reference proteome</keyword>
<gene>
    <name evidence="2" type="ORF">KEM10_10490</name>
</gene>
<proteinExistence type="predicted"/>
<organism evidence="2 3">
    <name type="scientific">Carboxylicivirga linearis</name>
    <dbReference type="NCBI Taxonomy" id="1628157"/>
    <lineage>
        <taxon>Bacteria</taxon>
        <taxon>Pseudomonadati</taxon>
        <taxon>Bacteroidota</taxon>
        <taxon>Bacteroidia</taxon>
        <taxon>Marinilabiliales</taxon>
        <taxon>Marinilabiliaceae</taxon>
        <taxon>Carboxylicivirga</taxon>
    </lineage>
</organism>
<feature type="domain" description="HTH LytTR-type" evidence="1">
    <location>
        <begin position="12"/>
        <end position="106"/>
    </location>
</feature>
<dbReference type="Proteomes" id="UP000708576">
    <property type="component" value="Unassembled WGS sequence"/>
</dbReference>
<dbReference type="InterPro" id="IPR007492">
    <property type="entry name" value="LytTR_DNA-bd_dom"/>
</dbReference>